<evidence type="ECO:0008006" key="4">
    <source>
        <dbReference type="Google" id="ProtNLM"/>
    </source>
</evidence>
<keyword evidence="3" id="KW-1185">Reference proteome</keyword>
<protein>
    <recommendedName>
        <fullName evidence="4">Glutamine amidotransferase domain-containing protein</fullName>
    </recommendedName>
</protein>
<evidence type="ECO:0000256" key="1">
    <source>
        <dbReference type="SAM" id="Phobius"/>
    </source>
</evidence>
<keyword evidence="1" id="KW-0472">Membrane</keyword>
<feature type="transmembrane region" description="Helical" evidence="1">
    <location>
        <begin position="665"/>
        <end position="683"/>
    </location>
</feature>
<evidence type="ECO:0000313" key="2">
    <source>
        <dbReference type="EMBL" id="WZU62367.1"/>
    </source>
</evidence>
<keyword evidence="1" id="KW-0812">Transmembrane</keyword>
<feature type="transmembrane region" description="Helical" evidence="1">
    <location>
        <begin position="38"/>
        <end position="57"/>
    </location>
</feature>
<organism evidence="2 3">
    <name type="scientific">Yoonia algicola</name>
    <dbReference type="NCBI Taxonomy" id="3137368"/>
    <lineage>
        <taxon>Bacteria</taxon>
        <taxon>Pseudomonadati</taxon>
        <taxon>Pseudomonadota</taxon>
        <taxon>Alphaproteobacteria</taxon>
        <taxon>Rhodobacterales</taxon>
        <taxon>Paracoccaceae</taxon>
        <taxon>Yoonia</taxon>
    </lineage>
</organism>
<feature type="transmembrane region" description="Helical" evidence="1">
    <location>
        <begin position="12"/>
        <end position="31"/>
    </location>
</feature>
<dbReference type="PANTHER" id="PTHR37947">
    <property type="entry name" value="BLL2462 PROTEIN"/>
    <property type="match status" value="1"/>
</dbReference>
<proteinExistence type="predicted"/>
<dbReference type="InterPro" id="IPR029062">
    <property type="entry name" value="Class_I_gatase-like"/>
</dbReference>
<evidence type="ECO:0000313" key="3">
    <source>
        <dbReference type="Proteomes" id="UP001451782"/>
    </source>
</evidence>
<dbReference type="Proteomes" id="UP001451782">
    <property type="component" value="Chromosome"/>
</dbReference>
<keyword evidence="1" id="KW-1133">Transmembrane helix</keyword>
<dbReference type="RefSeq" id="WP_342068775.1">
    <property type="nucleotide sequence ID" value="NZ_CP151762.1"/>
</dbReference>
<reference evidence="2 3" key="1">
    <citation type="submission" date="2024-04" db="EMBL/GenBank/DDBJ databases">
        <title>Phylogenomic analyses of a clade within the roseobacter group suggest taxonomic reassignments of species of the genera Aestuariivita, Citreicella, Loktanella, Nautella, Pelagibaca, Ruegeria, Thalassobius, Thiobacimonas and Tropicibacter, and the proposal o.</title>
        <authorList>
            <person name="Jeon C.O."/>
        </authorList>
    </citation>
    <scope>NUCLEOTIDE SEQUENCE [LARGE SCALE GENOMIC DNA]</scope>
    <source>
        <strain evidence="2 3">G8-12</strain>
    </source>
</reference>
<dbReference type="EMBL" id="CP151762">
    <property type="protein sequence ID" value="WZU62367.1"/>
    <property type="molecule type" value="Genomic_DNA"/>
</dbReference>
<dbReference type="SUPFAM" id="SSF52317">
    <property type="entry name" value="Class I glutamine amidotransferase-like"/>
    <property type="match status" value="1"/>
</dbReference>
<dbReference type="KEGG" id="yag:AABB28_10680"/>
<sequence>MTGTLLLDPLIPLLALYAIAVLVVVAVTLAIWRRLPGWWLRGLAGLALLAAIANPSIQQEDREPLSDIVLMVVDESASQRIGSRPDQNAQAIANIEAEIDRQPNTELRKVTLGDGEGDLGTTLMTAVSQALAEEPQARIAGVILVSDGRLHDLERAPALPAPLHLLMTGEPDDWDRRLVVQNAPAFAILGEEVNLTLRVEDQGAAPETTTVPLSISIDGEPPLTVQVPVGQDIQLPITLPHGGMNVLQFEIPTAEGELTNRNNASVVQINGVRDRLRVLLVSGEPHPGERTWRNLLKSDSSVDLVHFTILRPPEKQDGVPVNELSLIAFPTRELFLEKINDFDLIIFDRYRRRGILPSAYLDNIRSYVEQGGAVLISSGPEYGSAESIYRSPLGQILPGAPTARVFEEGFVPQITDLGARHPVTEGLDALSPNPDGDGPGWGRWFRLVDVLVPQEAMTVMSGLDERPLLTLNRIGEGRVALMASDHSWLWDRGYEGGGPQLELLRRLAHWMMKEPELEEEALWVEPAGQTMRIIRRTLDLDTGDVVVTHPDGIETTLRLEEVSPGRFETLWNAPEIGLYRLDDGEETAVIALGPAAPREFEQTIADGALLTPLIDSTRGGIIPISAGNVDIRSVREGRPAAGRGWIGITPREAFRTAEISITPVLPAWAFLLLASLLMVGAWLREGRR</sequence>
<accession>A0AAN0NG35</accession>
<dbReference type="PANTHER" id="PTHR37947:SF1">
    <property type="entry name" value="BLL2462 PROTEIN"/>
    <property type="match status" value="1"/>
</dbReference>
<name>A0AAN0NG35_9RHOB</name>
<dbReference type="Gene3D" id="3.40.50.880">
    <property type="match status" value="1"/>
</dbReference>
<gene>
    <name evidence="2" type="ORF">AABB28_10680</name>
</gene>
<dbReference type="AlphaFoldDB" id="A0AAN0NG35"/>
<dbReference type="CDD" id="cd03143">
    <property type="entry name" value="A4_beta-galactosidase_middle_domain"/>
    <property type="match status" value="1"/>
</dbReference>